<gene>
    <name evidence="2" type="ORF">C7H09_16695</name>
</gene>
<dbReference type="InterPro" id="IPR004352">
    <property type="entry name" value="GH114_TIM-barrel"/>
</dbReference>
<comment type="caution">
    <text evidence="2">The sequence shown here is derived from an EMBL/GenBank/DDBJ whole genome shotgun (WGS) entry which is preliminary data.</text>
</comment>
<dbReference type="PANTHER" id="PTHR35273:SF2">
    <property type="entry name" value="ALPHA-GALACTOSIDASE"/>
    <property type="match status" value="1"/>
</dbReference>
<proteinExistence type="predicted"/>
<dbReference type="PANTHER" id="PTHR35273">
    <property type="entry name" value="ALPHA-1,4 POLYGALACTOSAMINIDASE, PUTATIVE (AFU_ORTHOLOGUE AFUA_3G07890)-RELATED"/>
    <property type="match status" value="1"/>
</dbReference>
<dbReference type="Gene3D" id="3.20.20.70">
    <property type="entry name" value="Aldolase class I"/>
    <property type="match status" value="1"/>
</dbReference>
<reference evidence="2 3" key="1">
    <citation type="submission" date="2018-03" db="EMBL/GenBank/DDBJ databases">
        <title>Marinobacter brunus sp. nov., a marine bacterium of Gamma-proteobacteria isolated from the surface seawater of the South China Sea.</title>
        <authorList>
            <person name="Cheng H."/>
            <person name="Wu Y.-H."/>
            <person name="Xamxidin M."/>
            <person name="Xu X.-W."/>
        </authorList>
    </citation>
    <scope>NUCLEOTIDE SEQUENCE [LARGE SCALE GENOMIC DNA]</scope>
    <source>
        <strain evidence="2 3">NH169-3</strain>
    </source>
</reference>
<keyword evidence="3" id="KW-1185">Reference proteome</keyword>
<dbReference type="InterPro" id="IPR017853">
    <property type="entry name" value="GH"/>
</dbReference>
<dbReference type="SUPFAM" id="SSF51445">
    <property type="entry name" value="(Trans)glycosidases"/>
    <property type="match status" value="1"/>
</dbReference>
<dbReference type="Proteomes" id="UP000239866">
    <property type="component" value="Unassembled WGS sequence"/>
</dbReference>
<dbReference type="Pfam" id="PF03537">
    <property type="entry name" value="Glyco_hydro_114"/>
    <property type="match status" value="1"/>
</dbReference>
<organism evidence="2 3">
    <name type="scientific">Marinobacter fuscus</name>
    <dbReference type="NCBI Taxonomy" id="2109942"/>
    <lineage>
        <taxon>Bacteria</taxon>
        <taxon>Pseudomonadati</taxon>
        <taxon>Pseudomonadota</taxon>
        <taxon>Gammaproteobacteria</taxon>
        <taxon>Pseudomonadales</taxon>
        <taxon>Marinobacteraceae</taxon>
        <taxon>Marinobacter</taxon>
    </lineage>
</organism>
<evidence type="ECO:0000313" key="2">
    <source>
        <dbReference type="EMBL" id="PSF05277.1"/>
    </source>
</evidence>
<feature type="domain" description="Glycoside-hydrolase family GH114 TIM-barrel" evidence="1">
    <location>
        <begin position="41"/>
        <end position="266"/>
    </location>
</feature>
<sequence length="272" mass="30690">MSLFGGCGGNGNSLNGNENGLDPDVAPITEGNWYRPGVFVTWQWQLSGNINTSYAVEIYDIDLFSASSEIIQKIQSSGKKVICYFSAGTYEEYRDDKDKFLPEDLGNTVGGWEKERWLDVRSPNVHRVMESRLDLAKEKGCDGVEPDNVDGHINKTGFKLTAADQLAYNKFIANESHKRELSVGLKNDLSQVNELLDYYDFAVNEECFQLGECDALLPFISDDKPVLNAEYLRKYVENKSEREALCTESINNLFSTLVLPLKLDDEFRFSCL</sequence>
<dbReference type="OrthoDB" id="505502at2"/>
<evidence type="ECO:0000313" key="3">
    <source>
        <dbReference type="Proteomes" id="UP000239866"/>
    </source>
</evidence>
<dbReference type="EMBL" id="PXNP01000104">
    <property type="protein sequence ID" value="PSF05277.1"/>
    <property type="molecule type" value="Genomic_DNA"/>
</dbReference>
<dbReference type="AlphaFoldDB" id="A0A2T1K5B5"/>
<name>A0A2T1K5B5_9GAMM</name>
<accession>A0A2T1K5B5</accession>
<evidence type="ECO:0000259" key="1">
    <source>
        <dbReference type="Pfam" id="PF03537"/>
    </source>
</evidence>
<dbReference type="InterPro" id="IPR013785">
    <property type="entry name" value="Aldolase_TIM"/>
</dbReference>
<protein>
    <submittedName>
        <fullName evidence="2">Endo alpha-1,4 polygalactosaminidase</fullName>
    </submittedName>
</protein>